<dbReference type="Pfam" id="PF13411">
    <property type="entry name" value="MerR_1"/>
    <property type="match status" value="1"/>
</dbReference>
<dbReference type="InterPro" id="IPR009061">
    <property type="entry name" value="DNA-bd_dom_put_sf"/>
</dbReference>
<dbReference type="GO" id="GO:0003677">
    <property type="term" value="F:DNA binding"/>
    <property type="evidence" value="ECO:0007669"/>
    <property type="project" value="UniProtKB-KW"/>
</dbReference>
<keyword evidence="1" id="KW-0238">DNA-binding</keyword>
<dbReference type="InterPro" id="IPR047057">
    <property type="entry name" value="MerR_fam"/>
</dbReference>
<evidence type="ECO:0000256" key="1">
    <source>
        <dbReference type="ARBA" id="ARBA00023125"/>
    </source>
</evidence>
<dbReference type="GO" id="GO:0003700">
    <property type="term" value="F:DNA-binding transcription factor activity"/>
    <property type="evidence" value="ECO:0007669"/>
    <property type="project" value="InterPro"/>
</dbReference>
<gene>
    <name evidence="3" type="ORF">DKL58_00320</name>
    <name evidence="4" type="ORF">JF76_00820</name>
</gene>
<reference evidence="4 5" key="1">
    <citation type="submission" date="2014-12" db="EMBL/GenBank/DDBJ databases">
        <title>Comparative genomics of the lactic acid bacteria isolated from the honey bee gut.</title>
        <authorList>
            <person name="Ellegaard K.M."/>
            <person name="Tamarit D."/>
            <person name="Javelind E."/>
            <person name="Olofsson T."/>
            <person name="Andersson S.G."/>
            <person name="Vasquez A."/>
        </authorList>
    </citation>
    <scope>NUCLEOTIDE SEQUENCE [LARGE SCALE GENOMIC DNA]</scope>
    <source>
        <strain evidence="4 5">Biut2</strain>
    </source>
</reference>
<evidence type="ECO:0000313" key="4">
    <source>
        <dbReference type="EMBL" id="KJY59327.1"/>
    </source>
</evidence>
<dbReference type="Proteomes" id="UP000033533">
    <property type="component" value="Unassembled WGS sequence"/>
</dbReference>
<dbReference type="HOGENOM" id="CLU_060077_8_3_9"/>
<dbReference type="SUPFAM" id="SSF46955">
    <property type="entry name" value="Putative DNA-binding domain"/>
    <property type="match status" value="1"/>
</dbReference>
<dbReference type="EMBL" id="CP029477">
    <property type="protein sequence ID" value="AWM74541.1"/>
    <property type="molecule type" value="Genomic_DNA"/>
</dbReference>
<dbReference type="AlphaFoldDB" id="A0A0F4LKD6"/>
<evidence type="ECO:0000259" key="2">
    <source>
        <dbReference type="PROSITE" id="PS50937"/>
    </source>
</evidence>
<dbReference type="CDD" id="cd01109">
    <property type="entry name" value="HTH_YyaN"/>
    <property type="match status" value="1"/>
</dbReference>
<evidence type="ECO:0000313" key="6">
    <source>
        <dbReference type="Proteomes" id="UP000246036"/>
    </source>
</evidence>
<dbReference type="PANTHER" id="PTHR30204:SF98">
    <property type="entry name" value="HTH-TYPE TRANSCRIPTIONAL REGULATOR ADHR"/>
    <property type="match status" value="1"/>
</dbReference>
<dbReference type="KEGG" id="lkl:DKL58_00320"/>
<evidence type="ECO:0000313" key="5">
    <source>
        <dbReference type="Proteomes" id="UP000033533"/>
    </source>
</evidence>
<dbReference type="PROSITE" id="PS00552">
    <property type="entry name" value="HTH_MERR_1"/>
    <property type="match status" value="1"/>
</dbReference>
<name>A0A0F4LKD6_9LACO</name>
<reference evidence="3 6" key="2">
    <citation type="submission" date="2018-05" db="EMBL/GenBank/DDBJ databases">
        <title>Reference genomes for bee gut microbiota database.</title>
        <authorList>
            <person name="Ellegaard K.M."/>
        </authorList>
    </citation>
    <scope>NUCLEOTIDE SEQUENCE [LARGE SCALE GENOMIC DNA]</scope>
    <source>
        <strain evidence="3 6">ESL0186</strain>
    </source>
</reference>
<dbReference type="Gene3D" id="1.10.1660.10">
    <property type="match status" value="1"/>
</dbReference>
<dbReference type="STRING" id="1218493.JF76_00820"/>
<dbReference type="SMART" id="SM00422">
    <property type="entry name" value="HTH_MERR"/>
    <property type="match status" value="1"/>
</dbReference>
<dbReference type="RefSeq" id="WP_045927319.1">
    <property type="nucleotide sequence ID" value="NZ_CP029477.1"/>
</dbReference>
<protein>
    <submittedName>
        <fullName evidence="3">MerR family transcriptional regulator</fullName>
    </submittedName>
    <submittedName>
        <fullName evidence="4">Transcriptional regulator, MerR family</fullName>
    </submittedName>
</protein>
<sequence>MKISEVAEKVELTPVTLRYYEKMGLIPEVKKEHGVRNYEEKDLTWISFIKCMRQVKIPVNDLLEYTKLMQQGSDTKKPRRQILVKELHRLEKQDQNIQATIVRLKNKISLYDQGKIQ</sequence>
<dbReference type="OrthoDB" id="9811174at2"/>
<dbReference type="EMBL" id="JXBY01000001">
    <property type="protein sequence ID" value="KJY59327.1"/>
    <property type="molecule type" value="Genomic_DNA"/>
</dbReference>
<dbReference type="Proteomes" id="UP000246036">
    <property type="component" value="Chromosome"/>
</dbReference>
<organism evidence="4 5">
    <name type="scientific">Lactobacillus kullabergensis</name>
    <dbReference type="NCBI Taxonomy" id="1218493"/>
    <lineage>
        <taxon>Bacteria</taxon>
        <taxon>Bacillati</taxon>
        <taxon>Bacillota</taxon>
        <taxon>Bacilli</taxon>
        <taxon>Lactobacillales</taxon>
        <taxon>Lactobacillaceae</taxon>
        <taxon>Lactobacillus</taxon>
    </lineage>
</organism>
<evidence type="ECO:0000313" key="3">
    <source>
        <dbReference type="EMBL" id="AWM74541.1"/>
    </source>
</evidence>
<proteinExistence type="predicted"/>
<dbReference type="PATRIC" id="fig|1218493.3.peg.88"/>
<keyword evidence="6" id="KW-1185">Reference proteome</keyword>
<feature type="domain" description="HTH merR-type" evidence="2">
    <location>
        <begin position="1"/>
        <end position="68"/>
    </location>
</feature>
<dbReference type="PROSITE" id="PS50937">
    <property type="entry name" value="HTH_MERR_2"/>
    <property type="match status" value="1"/>
</dbReference>
<dbReference type="InterPro" id="IPR000551">
    <property type="entry name" value="MerR-type_HTH_dom"/>
</dbReference>
<dbReference type="PANTHER" id="PTHR30204">
    <property type="entry name" value="REDOX-CYCLING DRUG-SENSING TRANSCRIPTIONAL ACTIVATOR SOXR"/>
    <property type="match status" value="1"/>
</dbReference>
<accession>A0A0F4LKD6</accession>